<keyword evidence="5" id="KW-1185">Reference proteome</keyword>
<dbReference type="Gene3D" id="1.10.357.10">
    <property type="entry name" value="Tetracycline Repressor, domain 2"/>
    <property type="match status" value="1"/>
</dbReference>
<dbReference type="InterPro" id="IPR001647">
    <property type="entry name" value="HTH_TetR"/>
</dbReference>
<accession>A0A3P3WA95</accession>
<name>A0A3P3WA95_9FLAO</name>
<dbReference type="Proteomes" id="UP000271937">
    <property type="component" value="Unassembled WGS sequence"/>
</dbReference>
<evidence type="ECO:0000259" key="3">
    <source>
        <dbReference type="PROSITE" id="PS50977"/>
    </source>
</evidence>
<feature type="DNA-binding region" description="H-T-H motif" evidence="2">
    <location>
        <begin position="24"/>
        <end position="43"/>
    </location>
</feature>
<dbReference type="PANTHER" id="PTHR30055">
    <property type="entry name" value="HTH-TYPE TRANSCRIPTIONAL REGULATOR RUTR"/>
    <property type="match status" value="1"/>
</dbReference>
<dbReference type="InterPro" id="IPR009057">
    <property type="entry name" value="Homeodomain-like_sf"/>
</dbReference>
<comment type="caution">
    <text evidence="4">The sequence shown here is derived from an EMBL/GenBank/DDBJ whole genome shotgun (WGS) entry which is preliminary data.</text>
</comment>
<reference evidence="4 5" key="1">
    <citation type="submission" date="2018-11" db="EMBL/GenBank/DDBJ databases">
        <title>Flavobacterium sp. nov., YIM 102600 draft genome.</title>
        <authorList>
            <person name="Li G."/>
            <person name="Jiang Y."/>
        </authorList>
    </citation>
    <scope>NUCLEOTIDE SEQUENCE [LARGE SCALE GENOMIC DNA]</scope>
    <source>
        <strain evidence="4 5">YIM 102600</strain>
    </source>
</reference>
<feature type="domain" description="HTH tetR-type" evidence="3">
    <location>
        <begin position="1"/>
        <end position="61"/>
    </location>
</feature>
<dbReference type="SUPFAM" id="SSF46689">
    <property type="entry name" value="Homeodomain-like"/>
    <property type="match status" value="1"/>
</dbReference>
<sequence length="178" mass="20654">MSKRDDILSAAAKLFRENGARSTSTKSIALEAKTSEALIFKYFGTKEGLLEEIIKKGYKEATKIIVPNLMEKDALSYILKIVEISHILVVANPSFWKMQHKIMALNPISQKYHDNLMKPCFDRLKQAFSELKYENSELEAQLLLIYVEGMWRYFARSQDNLKHGEELIKLMKRKYDSN</sequence>
<gene>
    <name evidence="4" type="ORF">EG849_06560</name>
</gene>
<proteinExistence type="predicted"/>
<dbReference type="OrthoDB" id="9785164at2"/>
<dbReference type="Pfam" id="PF00440">
    <property type="entry name" value="TetR_N"/>
    <property type="match status" value="1"/>
</dbReference>
<evidence type="ECO:0000313" key="4">
    <source>
        <dbReference type="EMBL" id="RRJ92075.1"/>
    </source>
</evidence>
<dbReference type="InterPro" id="IPR050109">
    <property type="entry name" value="HTH-type_TetR-like_transc_reg"/>
</dbReference>
<dbReference type="PROSITE" id="PS50977">
    <property type="entry name" value="HTH_TETR_2"/>
    <property type="match status" value="1"/>
</dbReference>
<dbReference type="AlphaFoldDB" id="A0A3P3WA95"/>
<dbReference type="PRINTS" id="PR00455">
    <property type="entry name" value="HTHTETR"/>
</dbReference>
<dbReference type="EMBL" id="RQVR01000006">
    <property type="protein sequence ID" value="RRJ92075.1"/>
    <property type="molecule type" value="Genomic_DNA"/>
</dbReference>
<keyword evidence="1 2" id="KW-0238">DNA-binding</keyword>
<dbReference type="RefSeq" id="WP_125012281.1">
    <property type="nucleotide sequence ID" value="NZ_RQVR01000006.1"/>
</dbReference>
<evidence type="ECO:0000256" key="1">
    <source>
        <dbReference type="ARBA" id="ARBA00023125"/>
    </source>
</evidence>
<evidence type="ECO:0000256" key="2">
    <source>
        <dbReference type="PROSITE-ProRule" id="PRU00335"/>
    </source>
</evidence>
<organism evidence="4 5">
    <name type="scientific">Flavobacterium macacae</name>
    <dbReference type="NCBI Taxonomy" id="2488993"/>
    <lineage>
        <taxon>Bacteria</taxon>
        <taxon>Pseudomonadati</taxon>
        <taxon>Bacteroidota</taxon>
        <taxon>Flavobacteriia</taxon>
        <taxon>Flavobacteriales</taxon>
        <taxon>Flavobacteriaceae</taxon>
        <taxon>Flavobacterium</taxon>
    </lineage>
</organism>
<protein>
    <submittedName>
        <fullName evidence="4">TetR/AcrR family transcriptional regulator</fullName>
    </submittedName>
</protein>
<evidence type="ECO:0000313" key="5">
    <source>
        <dbReference type="Proteomes" id="UP000271937"/>
    </source>
</evidence>
<dbReference type="GO" id="GO:0003677">
    <property type="term" value="F:DNA binding"/>
    <property type="evidence" value="ECO:0007669"/>
    <property type="project" value="UniProtKB-UniRule"/>
</dbReference>